<dbReference type="InterPro" id="IPR011055">
    <property type="entry name" value="Dup_hybrid_motif"/>
</dbReference>
<keyword evidence="4" id="KW-1185">Reference proteome</keyword>
<dbReference type="PANTHER" id="PTHR21666:SF263">
    <property type="entry name" value="MUREIN HYDROLASE ACTIVATOR NLPD"/>
    <property type="match status" value="1"/>
</dbReference>
<feature type="domain" description="LysM" evidence="2">
    <location>
        <begin position="49"/>
        <end position="93"/>
    </location>
</feature>
<dbReference type="EMBL" id="CP016397">
    <property type="protein sequence ID" value="ASQ45652.1"/>
    <property type="molecule type" value="Genomic_DNA"/>
</dbReference>
<evidence type="ECO:0000313" key="3">
    <source>
        <dbReference type="EMBL" id="ASQ45652.1"/>
    </source>
</evidence>
<dbReference type="OrthoDB" id="9795421at2"/>
<dbReference type="Pfam" id="PF01551">
    <property type="entry name" value="Peptidase_M23"/>
    <property type="match status" value="1"/>
</dbReference>
<dbReference type="CDD" id="cd00118">
    <property type="entry name" value="LysM"/>
    <property type="match status" value="1"/>
</dbReference>
<dbReference type="InterPro" id="IPR050570">
    <property type="entry name" value="Cell_wall_metabolism_enzyme"/>
</dbReference>
<dbReference type="GO" id="GO:0004222">
    <property type="term" value="F:metalloendopeptidase activity"/>
    <property type="evidence" value="ECO:0007669"/>
    <property type="project" value="TreeGrafter"/>
</dbReference>
<gene>
    <name evidence="3" type="primary">nlpD</name>
    <name evidence="3" type="ORF">clem_05480</name>
</gene>
<dbReference type="InterPro" id="IPR016047">
    <property type="entry name" value="M23ase_b-sheet_dom"/>
</dbReference>
<reference evidence="4" key="1">
    <citation type="submission" date="2016-07" db="EMBL/GenBank/DDBJ databases">
        <authorList>
            <person name="Florea S."/>
            <person name="Webb J.S."/>
            <person name="Jaromczyk J."/>
            <person name="Schardl C.L."/>
        </authorList>
    </citation>
    <scope>NUCLEOTIDE SEQUENCE [LARGE SCALE GENOMIC DNA]</scope>
    <source>
        <strain evidence="4">CDC-D5610</strain>
    </source>
</reference>
<dbReference type="Pfam" id="PF01476">
    <property type="entry name" value="LysM"/>
    <property type="match status" value="1"/>
</dbReference>
<evidence type="ECO:0000313" key="4">
    <source>
        <dbReference type="Proteomes" id="UP000201728"/>
    </source>
</evidence>
<accession>A0A222P1C2</accession>
<dbReference type="SMART" id="SM00257">
    <property type="entry name" value="LysM"/>
    <property type="match status" value="1"/>
</dbReference>
<keyword evidence="3" id="KW-0378">Hydrolase</keyword>
<dbReference type="KEGG" id="lcd:clem_05480"/>
<dbReference type="SUPFAM" id="SSF51261">
    <property type="entry name" value="Duplicated hybrid motif"/>
    <property type="match status" value="1"/>
</dbReference>
<protein>
    <submittedName>
        <fullName evidence="3">Murein hydrolase activator NlpD</fullName>
    </submittedName>
</protein>
<proteinExistence type="inferred from homology"/>
<dbReference type="CDD" id="cd12797">
    <property type="entry name" value="M23_peptidase"/>
    <property type="match status" value="1"/>
</dbReference>
<comment type="similarity">
    <text evidence="1">Belongs to the E.coli NlpD/Haemophilus LppB family.</text>
</comment>
<dbReference type="Proteomes" id="UP000201728">
    <property type="component" value="Chromosome"/>
</dbReference>
<dbReference type="PANTHER" id="PTHR21666">
    <property type="entry name" value="PEPTIDASE-RELATED"/>
    <property type="match status" value="1"/>
</dbReference>
<dbReference type="AlphaFoldDB" id="A0A222P1C2"/>
<dbReference type="Gene3D" id="2.70.70.10">
    <property type="entry name" value="Glucose Permease (Domain IIA)"/>
    <property type="match status" value="1"/>
</dbReference>
<organism evidence="3 4">
    <name type="scientific">Legionella clemsonensis</name>
    <dbReference type="NCBI Taxonomy" id="1867846"/>
    <lineage>
        <taxon>Bacteria</taxon>
        <taxon>Pseudomonadati</taxon>
        <taxon>Pseudomonadota</taxon>
        <taxon>Gammaproteobacteria</taxon>
        <taxon>Legionellales</taxon>
        <taxon>Legionellaceae</taxon>
        <taxon>Legionella</taxon>
    </lineage>
</organism>
<evidence type="ECO:0000256" key="1">
    <source>
        <dbReference type="ARBA" id="ARBA00038420"/>
    </source>
</evidence>
<dbReference type="PROSITE" id="PS51782">
    <property type="entry name" value="LYSM"/>
    <property type="match status" value="1"/>
</dbReference>
<dbReference type="Gene3D" id="3.10.350.10">
    <property type="entry name" value="LysM domain"/>
    <property type="match status" value="1"/>
</dbReference>
<dbReference type="InterPro" id="IPR018392">
    <property type="entry name" value="LysM"/>
</dbReference>
<evidence type="ECO:0000259" key="2">
    <source>
        <dbReference type="PROSITE" id="PS51782"/>
    </source>
</evidence>
<dbReference type="InterPro" id="IPR036779">
    <property type="entry name" value="LysM_dom_sf"/>
</dbReference>
<name>A0A222P1C2_9GAMM</name>
<sequence>MYTSSDCEKSKMYRLGVLLLFLLLGGCESRTTLAPVEELKWHPYGKQSSVYTVRRGDTLYSIAFRYDTDFRALAAFNHLRSPYTVRVGQVLRIGSAPVPHKTVFHRQQTARKPLYLTKRTTIKKGTSKIIPKDRWTPSAANQHWIWPVNGRVATRFAPQQGKKGIDIAGKKGEKIRAASSGIVAYSGNGLSGYGNLIIIKHNNQFLTAYGNNLHNLVREGQKVKAGQIIAEMGVIDRRFWGVHFEIRRAGKPVNPLNYLGRG</sequence>